<comment type="similarity">
    <text evidence="1">Belongs to the short-chain dehydrogenases/reductases (SDR) family.</text>
</comment>
<protein>
    <submittedName>
        <fullName evidence="3">NAD(P)-dependent dehydrogenase (Short-subunit alcohol dehydrogenase family)</fullName>
    </submittedName>
</protein>
<evidence type="ECO:0000313" key="3">
    <source>
        <dbReference type="EMBL" id="RKQ90940.1"/>
    </source>
</evidence>
<gene>
    <name evidence="3" type="ORF">C8N24_0755</name>
</gene>
<evidence type="ECO:0000313" key="4">
    <source>
        <dbReference type="Proteomes" id="UP000278962"/>
    </source>
</evidence>
<dbReference type="PANTHER" id="PTHR43477">
    <property type="entry name" value="DIHYDROANTICAPSIN 7-DEHYDROGENASE"/>
    <property type="match status" value="1"/>
</dbReference>
<evidence type="ECO:0000256" key="1">
    <source>
        <dbReference type="ARBA" id="ARBA00006484"/>
    </source>
</evidence>
<dbReference type="AlphaFoldDB" id="A0A660LAK8"/>
<keyword evidence="2" id="KW-0560">Oxidoreductase</keyword>
<dbReference type="GO" id="GO:0016491">
    <property type="term" value="F:oxidoreductase activity"/>
    <property type="evidence" value="ECO:0007669"/>
    <property type="project" value="UniProtKB-KW"/>
</dbReference>
<dbReference type="PANTHER" id="PTHR43477:SF1">
    <property type="entry name" value="DIHYDROANTICAPSIN 7-DEHYDROGENASE"/>
    <property type="match status" value="1"/>
</dbReference>
<dbReference type="OrthoDB" id="4773823at2"/>
<dbReference type="Gene3D" id="3.40.50.720">
    <property type="entry name" value="NAD(P)-binding Rossmann-like Domain"/>
    <property type="match status" value="1"/>
</dbReference>
<keyword evidence="4" id="KW-1185">Reference proteome</keyword>
<reference evidence="3 4" key="1">
    <citation type="submission" date="2018-10" db="EMBL/GenBank/DDBJ databases">
        <title>Genomic Encyclopedia of Archaeal and Bacterial Type Strains, Phase II (KMG-II): from individual species to whole genera.</title>
        <authorList>
            <person name="Goeker M."/>
        </authorList>
    </citation>
    <scope>NUCLEOTIDE SEQUENCE [LARGE SCALE GENOMIC DNA]</scope>
    <source>
        <strain evidence="3 4">DSM 14954</strain>
    </source>
</reference>
<dbReference type="RefSeq" id="WP_121248138.1">
    <property type="nucleotide sequence ID" value="NZ_RBIL01000001.1"/>
</dbReference>
<dbReference type="PROSITE" id="PS00061">
    <property type="entry name" value="ADH_SHORT"/>
    <property type="match status" value="1"/>
</dbReference>
<sequence length="193" mass="20122">MIAVTGGGGALGRAVVARLEADGHGVSAPRSAEVDLLDAAQTQRWADSLERVDALVHLVGGWRGGVDPDDTAWLQAQLLTTVQNASRAFLEPLKTSGGRFVMVSSKQAVAPTWANAAYAAAKAAAEAWTFALSDEITANVIAVNAIVTPEMREAKPDAKFASFTDVAQIADAIAFLLSPAAEKMNGQRLALHG</sequence>
<proteinExistence type="inferred from homology"/>
<dbReference type="PRINTS" id="PR00081">
    <property type="entry name" value="GDHRDH"/>
</dbReference>
<evidence type="ECO:0000256" key="2">
    <source>
        <dbReference type="ARBA" id="ARBA00023002"/>
    </source>
</evidence>
<dbReference type="InterPro" id="IPR020904">
    <property type="entry name" value="Sc_DH/Rdtase_CS"/>
</dbReference>
<comment type="caution">
    <text evidence="3">The sequence shown here is derived from an EMBL/GenBank/DDBJ whole genome shotgun (WGS) entry which is preliminary data.</text>
</comment>
<dbReference type="Proteomes" id="UP000278962">
    <property type="component" value="Unassembled WGS sequence"/>
</dbReference>
<dbReference type="SUPFAM" id="SSF51735">
    <property type="entry name" value="NAD(P)-binding Rossmann-fold domains"/>
    <property type="match status" value="1"/>
</dbReference>
<accession>A0A660LAK8</accession>
<dbReference type="InterPro" id="IPR002347">
    <property type="entry name" value="SDR_fam"/>
</dbReference>
<dbReference type="InterPro" id="IPR051122">
    <property type="entry name" value="SDR_DHRS6-like"/>
</dbReference>
<name>A0A660LAK8_9ACTN</name>
<dbReference type="Pfam" id="PF13561">
    <property type="entry name" value="adh_short_C2"/>
    <property type="match status" value="1"/>
</dbReference>
<organism evidence="3 4">
    <name type="scientific">Solirubrobacter pauli</name>
    <dbReference type="NCBI Taxonomy" id="166793"/>
    <lineage>
        <taxon>Bacteria</taxon>
        <taxon>Bacillati</taxon>
        <taxon>Actinomycetota</taxon>
        <taxon>Thermoleophilia</taxon>
        <taxon>Solirubrobacterales</taxon>
        <taxon>Solirubrobacteraceae</taxon>
        <taxon>Solirubrobacter</taxon>
    </lineage>
</organism>
<dbReference type="InterPro" id="IPR036291">
    <property type="entry name" value="NAD(P)-bd_dom_sf"/>
</dbReference>
<dbReference type="EMBL" id="RBIL01000001">
    <property type="protein sequence ID" value="RKQ90940.1"/>
    <property type="molecule type" value="Genomic_DNA"/>
</dbReference>